<dbReference type="InterPro" id="IPR008554">
    <property type="entry name" value="Glutaredoxin-like"/>
</dbReference>
<evidence type="ECO:0000313" key="3">
    <source>
        <dbReference type="EMBL" id="KAF8447646.1"/>
    </source>
</evidence>
<gene>
    <name evidence="3" type="ORF">L210DRAFT_3391113</name>
</gene>
<sequence>MAAPRIARLTLFSGPQCSLCEIAKAELAKVKKQREFDLEVINIQDNGREKWKKNQGSLGCLHSARGVEATGSDTRLPTIDGMTDAPGDSFIVDTTSSIYPFAQFLGQWQSCLYDRIPGITLGEDEGELLASTKQNLRLCFNCGSPDHAVASCPEPINQYLVTLSRQLFSFLHPGHNGRETPRFYAAEGWRQQRLEWLRSYEPG</sequence>
<keyword evidence="1" id="KW-0479">Metal-binding</keyword>
<keyword evidence="1" id="KW-0863">Zinc-finger</keyword>
<reference evidence="3" key="2">
    <citation type="journal article" date="2020" name="Nat. Commun.">
        <title>Large-scale genome sequencing of mycorrhizal fungi provides insights into the early evolution of symbiotic traits.</title>
        <authorList>
            <person name="Miyauchi S."/>
            <person name="Kiss E."/>
            <person name="Kuo A."/>
            <person name="Drula E."/>
            <person name="Kohler A."/>
            <person name="Sanchez-Garcia M."/>
            <person name="Morin E."/>
            <person name="Andreopoulos B."/>
            <person name="Barry K.W."/>
            <person name="Bonito G."/>
            <person name="Buee M."/>
            <person name="Carver A."/>
            <person name="Chen C."/>
            <person name="Cichocki N."/>
            <person name="Clum A."/>
            <person name="Culley D."/>
            <person name="Crous P.W."/>
            <person name="Fauchery L."/>
            <person name="Girlanda M."/>
            <person name="Hayes R.D."/>
            <person name="Keri Z."/>
            <person name="LaButti K."/>
            <person name="Lipzen A."/>
            <person name="Lombard V."/>
            <person name="Magnuson J."/>
            <person name="Maillard F."/>
            <person name="Murat C."/>
            <person name="Nolan M."/>
            <person name="Ohm R.A."/>
            <person name="Pangilinan J."/>
            <person name="Pereira M.F."/>
            <person name="Perotto S."/>
            <person name="Peter M."/>
            <person name="Pfister S."/>
            <person name="Riley R."/>
            <person name="Sitrit Y."/>
            <person name="Stielow J.B."/>
            <person name="Szollosi G."/>
            <person name="Zifcakova L."/>
            <person name="Stursova M."/>
            <person name="Spatafora J.W."/>
            <person name="Tedersoo L."/>
            <person name="Vaario L.M."/>
            <person name="Yamada A."/>
            <person name="Yan M."/>
            <person name="Wang P."/>
            <person name="Xu J."/>
            <person name="Bruns T."/>
            <person name="Baldrian P."/>
            <person name="Vilgalys R."/>
            <person name="Dunand C."/>
            <person name="Henrissat B."/>
            <person name="Grigoriev I.V."/>
            <person name="Hibbett D."/>
            <person name="Nagy L.G."/>
            <person name="Martin F.M."/>
        </authorList>
    </citation>
    <scope>NUCLEOTIDE SEQUENCE</scope>
    <source>
        <strain evidence="3">BED1</strain>
    </source>
</reference>
<evidence type="ECO:0000313" key="4">
    <source>
        <dbReference type="Proteomes" id="UP001194468"/>
    </source>
</evidence>
<dbReference type="InterPro" id="IPR036249">
    <property type="entry name" value="Thioredoxin-like_sf"/>
</dbReference>
<dbReference type="AlphaFoldDB" id="A0AAD4C3P7"/>
<dbReference type="Proteomes" id="UP001194468">
    <property type="component" value="Unassembled WGS sequence"/>
</dbReference>
<protein>
    <recommendedName>
        <fullName evidence="2">CCHC-type domain-containing protein</fullName>
    </recommendedName>
</protein>
<comment type="caution">
    <text evidence="3">The sequence shown here is derived from an EMBL/GenBank/DDBJ whole genome shotgun (WGS) entry which is preliminary data.</text>
</comment>
<feature type="domain" description="CCHC-type" evidence="2">
    <location>
        <begin position="139"/>
        <end position="154"/>
    </location>
</feature>
<feature type="non-terminal residue" evidence="3">
    <location>
        <position position="203"/>
    </location>
</feature>
<accession>A0AAD4C3P7</accession>
<name>A0AAD4C3P7_BOLED</name>
<dbReference type="EMBL" id="WHUW01000004">
    <property type="protein sequence ID" value="KAF8447646.1"/>
    <property type="molecule type" value="Genomic_DNA"/>
</dbReference>
<keyword evidence="1" id="KW-0862">Zinc</keyword>
<dbReference type="SUPFAM" id="SSF52833">
    <property type="entry name" value="Thioredoxin-like"/>
    <property type="match status" value="1"/>
</dbReference>
<reference evidence="3" key="1">
    <citation type="submission" date="2019-10" db="EMBL/GenBank/DDBJ databases">
        <authorList>
            <consortium name="DOE Joint Genome Institute"/>
            <person name="Kuo A."/>
            <person name="Miyauchi S."/>
            <person name="Kiss E."/>
            <person name="Drula E."/>
            <person name="Kohler A."/>
            <person name="Sanchez-Garcia M."/>
            <person name="Andreopoulos B."/>
            <person name="Barry K.W."/>
            <person name="Bonito G."/>
            <person name="Buee M."/>
            <person name="Carver A."/>
            <person name="Chen C."/>
            <person name="Cichocki N."/>
            <person name="Clum A."/>
            <person name="Culley D."/>
            <person name="Crous P.W."/>
            <person name="Fauchery L."/>
            <person name="Girlanda M."/>
            <person name="Hayes R."/>
            <person name="Keri Z."/>
            <person name="LaButti K."/>
            <person name="Lipzen A."/>
            <person name="Lombard V."/>
            <person name="Magnuson J."/>
            <person name="Maillard F."/>
            <person name="Morin E."/>
            <person name="Murat C."/>
            <person name="Nolan M."/>
            <person name="Ohm R."/>
            <person name="Pangilinan J."/>
            <person name="Pereira M."/>
            <person name="Perotto S."/>
            <person name="Peter M."/>
            <person name="Riley R."/>
            <person name="Sitrit Y."/>
            <person name="Stielow B."/>
            <person name="Szollosi G."/>
            <person name="Zifcakova L."/>
            <person name="Stursova M."/>
            <person name="Spatafora J.W."/>
            <person name="Tedersoo L."/>
            <person name="Vaario L.-M."/>
            <person name="Yamada A."/>
            <person name="Yan M."/>
            <person name="Wang P."/>
            <person name="Xu J."/>
            <person name="Bruns T."/>
            <person name="Baldrian P."/>
            <person name="Vilgalys R."/>
            <person name="Henrissat B."/>
            <person name="Grigoriev I.V."/>
            <person name="Hibbett D."/>
            <person name="Nagy L.G."/>
            <person name="Martin F.M."/>
        </authorList>
    </citation>
    <scope>NUCLEOTIDE SEQUENCE</scope>
    <source>
        <strain evidence="3">BED1</strain>
    </source>
</reference>
<evidence type="ECO:0000259" key="2">
    <source>
        <dbReference type="PROSITE" id="PS50158"/>
    </source>
</evidence>
<dbReference type="PROSITE" id="PS50158">
    <property type="entry name" value="ZF_CCHC"/>
    <property type="match status" value="1"/>
</dbReference>
<evidence type="ECO:0000256" key="1">
    <source>
        <dbReference type="PROSITE-ProRule" id="PRU00047"/>
    </source>
</evidence>
<keyword evidence="4" id="KW-1185">Reference proteome</keyword>
<dbReference type="InterPro" id="IPR001878">
    <property type="entry name" value="Znf_CCHC"/>
</dbReference>
<dbReference type="Gene3D" id="3.40.30.10">
    <property type="entry name" value="Glutaredoxin"/>
    <property type="match status" value="1"/>
</dbReference>
<organism evidence="3 4">
    <name type="scientific">Boletus edulis BED1</name>
    <dbReference type="NCBI Taxonomy" id="1328754"/>
    <lineage>
        <taxon>Eukaryota</taxon>
        <taxon>Fungi</taxon>
        <taxon>Dikarya</taxon>
        <taxon>Basidiomycota</taxon>
        <taxon>Agaricomycotina</taxon>
        <taxon>Agaricomycetes</taxon>
        <taxon>Agaricomycetidae</taxon>
        <taxon>Boletales</taxon>
        <taxon>Boletineae</taxon>
        <taxon>Boletaceae</taxon>
        <taxon>Boletoideae</taxon>
        <taxon>Boletus</taxon>
    </lineage>
</organism>
<dbReference type="GO" id="GO:0003676">
    <property type="term" value="F:nucleic acid binding"/>
    <property type="evidence" value="ECO:0007669"/>
    <property type="project" value="InterPro"/>
</dbReference>
<dbReference type="GO" id="GO:0008270">
    <property type="term" value="F:zinc ion binding"/>
    <property type="evidence" value="ECO:0007669"/>
    <property type="project" value="UniProtKB-KW"/>
</dbReference>
<dbReference type="Pfam" id="PF05768">
    <property type="entry name" value="Glrx-like"/>
    <property type="match status" value="1"/>
</dbReference>
<proteinExistence type="predicted"/>